<reference evidence="2 3" key="1">
    <citation type="submission" date="2024-02" db="EMBL/GenBank/DDBJ databases">
        <title>First draft genome assembly of two strains of Seiridium cardinale.</title>
        <authorList>
            <person name="Emiliani G."/>
            <person name="Scali E."/>
        </authorList>
    </citation>
    <scope>NUCLEOTIDE SEQUENCE [LARGE SCALE GENOMIC DNA]</scope>
    <source>
        <strain evidence="2 3">BM-138-000479</strain>
    </source>
</reference>
<protein>
    <submittedName>
        <fullName evidence="2">Uncharacterized protein</fullName>
    </submittedName>
</protein>
<gene>
    <name evidence="2" type="ORF">SCAR479_14011</name>
</gene>
<proteinExistence type="predicted"/>
<organism evidence="2 3">
    <name type="scientific">Seiridium cardinale</name>
    <dbReference type="NCBI Taxonomy" id="138064"/>
    <lineage>
        <taxon>Eukaryota</taxon>
        <taxon>Fungi</taxon>
        <taxon>Dikarya</taxon>
        <taxon>Ascomycota</taxon>
        <taxon>Pezizomycotina</taxon>
        <taxon>Sordariomycetes</taxon>
        <taxon>Xylariomycetidae</taxon>
        <taxon>Amphisphaeriales</taxon>
        <taxon>Sporocadaceae</taxon>
        <taxon>Seiridium</taxon>
    </lineage>
</organism>
<feature type="region of interest" description="Disordered" evidence="1">
    <location>
        <begin position="41"/>
        <end position="112"/>
    </location>
</feature>
<accession>A0ABR2X6B7</accession>
<keyword evidence="3" id="KW-1185">Reference proteome</keyword>
<sequence length="112" mass="12263">MPPPELDYDHLGKVAQTHTNHASVALWRGGLATTICDLPNRGALKRYGRSDPKGPSSTRPTSSRAGRMDDRRSGTRQRNSPRAVPARDQGSYTQSSAPASSRANARDCMRTW</sequence>
<evidence type="ECO:0000313" key="3">
    <source>
        <dbReference type="Proteomes" id="UP001465668"/>
    </source>
</evidence>
<evidence type="ECO:0000256" key="1">
    <source>
        <dbReference type="SAM" id="MobiDB-lite"/>
    </source>
</evidence>
<dbReference type="Proteomes" id="UP001465668">
    <property type="component" value="Unassembled WGS sequence"/>
</dbReference>
<evidence type="ECO:0000313" key="2">
    <source>
        <dbReference type="EMBL" id="KAK9769318.1"/>
    </source>
</evidence>
<dbReference type="EMBL" id="JARVKM010000137">
    <property type="protein sequence ID" value="KAK9769318.1"/>
    <property type="molecule type" value="Genomic_DNA"/>
</dbReference>
<feature type="compositionally biased region" description="Polar residues" evidence="1">
    <location>
        <begin position="55"/>
        <end position="64"/>
    </location>
</feature>
<name>A0ABR2X6B7_9PEZI</name>
<comment type="caution">
    <text evidence="2">The sequence shown here is derived from an EMBL/GenBank/DDBJ whole genome shotgun (WGS) entry which is preliminary data.</text>
</comment>